<dbReference type="EMBL" id="HF937076">
    <property type="protein sequence ID" value="CCW03280.1"/>
    <property type="molecule type" value="Genomic_DNA"/>
</dbReference>
<evidence type="ECO:0000256" key="2">
    <source>
        <dbReference type="ARBA" id="ARBA00023242"/>
    </source>
</evidence>
<feature type="compositionally biased region" description="Polar residues" evidence="3">
    <location>
        <begin position="349"/>
        <end position="358"/>
    </location>
</feature>
<reference evidence="5" key="1">
    <citation type="submission" date="2013-03" db="EMBL/GenBank/DDBJ databases">
        <title>Microsatellite-based insight into Lupinus angustifolius genome: gene-rich regions sequencing and synteny to Medicago truncatula, Glycine max, Lotus japonicus, Phaseolus vulgaris and Cajanus cajan.</title>
        <authorList>
            <person name="Ksiazkiewicz M."/>
            <person name="Zielezinski A."/>
            <person name="Wyrwa K."/>
            <person name="Szczepaniak A."/>
            <person name="Rychel S."/>
            <person name="Karlowski W."/>
            <person name="Wolko B."/>
            <person name="Naganowska B."/>
        </authorList>
    </citation>
    <scope>NUCLEOTIDE SEQUENCE</scope>
</reference>
<accession>A0A0D6DQI3</accession>
<name>A0A0D6DQI3_LUPAN</name>
<proteinExistence type="predicted"/>
<comment type="subcellular location">
    <subcellularLocation>
        <location evidence="1">Nucleus</location>
    </subcellularLocation>
</comment>
<evidence type="ECO:0000256" key="3">
    <source>
        <dbReference type="SAM" id="MobiDB-lite"/>
    </source>
</evidence>
<dbReference type="GO" id="GO:0005634">
    <property type="term" value="C:nucleus"/>
    <property type="evidence" value="ECO:0007669"/>
    <property type="project" value="UniProtKB-SubCell"/>
</dbReference>
<feature type="compositionally biased region" description="Polar residues" evidence="3">
    <location>
        <begin position="413"/>
        <end position="422"/>
    </location>
</feature>
<dbReference type="AlphaFoldDB" id="A0A0D6DQI3"/>
<dbReference type="GO" id="GO:0003682">
    <property type="term" value="F:chromatin binding"/>
    <property type="evidence" value="ECO:0007669"/>
    <property type="project" value="TreeGrafter"/>
</dbReference>
<gene>
    <name evidence="5" type="ORF">IPGPOLAND_0000015</name>
</gene>
<evidence type="ECO:0000259" key="4">
    <source>
        <dbReference type="Pfam" id="PF16135"/>
    </source>
</evidence>
<sequence length="629" mass="68663">MSFQHKNCSIPRDAGCLAKENVGYENSSRIEAKRGHQWSMNTSEPEVFGSNKKQALEDVSGNPISGVSHVNISPLDTNSGFHSVTSQSSDRVFGSGLRAFNLVDKNMPSIEDGNLNTGRREFENQYGNDPSVGLSVSHTIEDPSSCPSFGGIRKVKVSRVSDSNKGMSSSMGYSYCRGDNNTISIGVGCSKDDGSISLGPTYSNANDNIIPTAPTITKADGDIVSAGDAFNKGGGSFMLMGHNYSKGDENVFSMSQAFDRRDGNFVSIGQSYEKEDDNMSSLGTIYSKGHENSISMGPIISRSRENFTTTAASYDNGISPIISIGPTYGKVDSNIASTVPSYDKEDSRSLATGNNHNKGDGSTSFGFFHDGPEPNQSGGIISGYHLLMMGNQTSSQGLDVKKALTESNSELTIYNTPKSNPESKAPKTTKKDTTNNFPLNVKSMLSTGIFDGVPVNYVSISRERTLTGIIKGAGYLCLCDDCKESKKALNAYEFERHAGSKSKHPNTHIYFENGKTIYAVVQELKSTPHDMLFDAIENVTGSTINEKNFRNWKSYQAATRELQRIYGKDEKNCEKYHHIPLKMQRDRVNCSTLMYREDEDFRVINGTDPKKPLPSVSLLSVSSFFTLLE</sequence>
<organism evidence="5">
    <name type="scientific">Lupinus angustifolius</name>
    <name type="common">Narrow-leaved blue lupine</name>
    <dbReference type="NCBI Taxonomy" id="3871"/>
    <lineage>
        <taxon>Eukaryota</taxon>
        <taxon>Viridiplantae</taxon>
        <taxon>Streptophyta</taxon>
        <taxon>Embryophyta</taxon>
        <taxon>Tracheophyta</taxon>
        <taxon>Spermatophyta</taxon>
        <taxon>Magnoliopsida</taxon>
        <taxon>eudicotyledons</taxon>
        <taxon>Gunneridae</taxon>
        <taxon>Pentapetalae</taxon>
        <taxon>rosids</taxon>
        <taxon>fabids</taxon>
        <taxon>Fabales</taxon>
        <taxon>Fabaceae</taxon>
        <taxon>Papilionoideae</taxon>
        <taxon>50 kb inversion clade</taxon>
        <taxon>genistoids sensu lato</taxon>
        <taxon>core genistoids</taxon>
        <taxon>Genisteae</taxon>
        <taxon>Lupinus</taxon>
    </lineage>
</organism>
<dbReference type="PANTHER" id="PTHR47025">
    <property type="entry name" value="AUTOIMMUNE REGULATOR"/>
    <property type="match status" value="1"/>
</dbReference>
<protein>
    <submittedName>
        <fullName evidence="5">Similar to uncharacterized protein</fullName>
    </submittedName>
</protein>
<feature type="region of interest" description="Disordered" evidence="3">
    <location>
        <begin position="413"/>
        <end position="435"/>
    </location>
</feature>
<dbReference type="GO" id="GO:0045944">
    <property type="term" value="P:positive regulation of transcription by RNA polymerase II"/>
    <property type="evidence" value="ECO:0007669"/>
    <property type="project" value="TreeGrafter"/>
</dbReference>
<dbReference type="InterPro" id="IPR032308">
    <property type="entry name" value="TDBD"/>
</dbReference>
<dbReference type="PANTHER" id="PTHR47025:SF6">
    <property type="entry name" value="N-LYSINE METHYLTRANSFERASE"/>
    <property type="match status" value="1"/>
</dbReference>
<dbReference type="GO" id="GO:0042393">
    <property type="term" value="F:histone binding"/>
    <property type="evidence" value="ECO:0007669"/>
    <property type="project" value="TreeGrafter"/>
</dbReference>
<keyword evidence="2" id="KW-0539">Nucleus</keyword>
<feature type="region of interest" description="Disordered" evidence="3">
    <location>
        <begin position="339"/>
        <end position="358"/>
    </location>
</feature>
<evidence type="ECO:0000313" key="5">
    <source>
        <dbReference type="EMBL" id="CCW03280.1"/>
    </source>
</evidence>
<evidence type="ECO:0000256" key="1">
    <source>
        <dbReference type="ARBA" id="ARBA00004123"/>
    </source>
</evidence>
<dbReference type="Pfam" id="PF16135">
    <property type="entry name" value="TDBD"/>
    <property type="match status" value="1"/>
</dbReference>
<feature type="domain" description="Tify" evidence="4">
    <location>
        <begin position="468"/>
        <end position="523"/>
    </location>
</feature>
<dbReference type="GO" id="GO:0000977">
    <property type="term" value="F:RNA polymerase II transcription regulatory region sequence-specific DNA binding"/>
    <property type="evidence" value="ECO:0007669"/>
    <property type="project" value="TreeGrafter"/>
</dbReference>